<feature type="transmembrane region" description="Helical" evidence="3">
    <location>
        <begin position="209"/>
        <end position="230"/>
    </location>
</feature>
<keyword evidence="3" id="KW-1133">Transmembrane helix</keyword>
<feature type="region of interest" description="Disordered" evidence="2">
    <location>
        <begin position="1"/>
        <end position="67"/>
    </location>
</feature>
<evidence type="ECO:0000256" key="1">
    <source>
        <dbReference type="SAM" id="Coils"/>
    </source>
</evidence>
<organism evidence="4 5">
    <name type="scientific">Globodera rostochiensis</name>
    <name type="common">Golden nematode worm</name>
    <name type="synonym">Heterodera rostochiensis</name>
    <dbReference type="NCBI Taxonomy" id="31243"/>
    <lineage>
        <taxon>Eukaryota</taxon>
        <taxon>Metazoa</taxon>
        <taxon>Ecdysozoa</taxon>
        <taxon>Nematoda</taxon>
        <taxon>Chromadorea</taxon>
        <taxon>Rhabditida</taxon>
        <taxon>Tylenchina</taxon>
        <taxon>Tylenchomorpha</taxon>
        <taxon>Tylenchoidea</taxon>
        <taxon>Heteroderidae</taxon>
        <taxon>Heteroderinae</taxon>
        <taxon>Globodera</taxon>
    </lineage>
</organism>
<name>A0A914HDQ3_GLORO</name>
<evidence type="ECO:0000313" key="4">
    <source>
        <dbReference type="Proteomes" id="UP000887572"/>
    </source>
</evidence>
<evidence type="ECO:0000256" key="3">
    <source>
        <dbReference type="SAM" id="Phobius"/>
    </source>
</evidence>
<feature type="compositionally biased region" description="Polar residues" evidence="2">
    <location>
        <begin position="1"/>
        <end position="11"/>
    </location>
</feature>
<protein>
    <submittedName>
        <fullName evidence="5">Uncharacterized protein</fullName>
    </submittedName>
</protein>
<evidence type="ECO:0000313" key="5">
    <source>
        <dbReference type="WBParaSite" id="Gr19_v10_g1619.t1"/>
    </source>
</evidence>
<accession>A0A914HDQ3</accession>
<sequence>MSATEQQQQSQKRARPEENGDVFEIMAHDEEDDSEGESGAGGNEDEQYDDEDDDLVSSLERPNDETVERMSRFLRELESRNLELERAIPRLKDAKSGGDITEWGIKIVNELAEEQRKHNKAEQNLAVSNHRLRISKDNAAEREQKDAKTIDDLKRRLGEYEEERKRFSKKLEDQNSMDCHLLEDGRVGKGRRMNSRQNVISGGLCCWDAMFKITAAFAMFTLIVILIVHVPPIFF</sequence>
<evidence type="ECO:0000256" key="2">
    <source>
        <dbReference type="SAM" id="MobiDB-lite"/>
    </source>
</evidence>
<dbReference type="AlphaFoldDB" id="A0A914HDQ3"/>
<keyword evidence="3" id="KW-0472">Membrane</keyword>
<proteinExistence type="predicted"/>
<dbReference type="WBParaSite" id="Gr19_v10_g1619.t1">
    <property type="protein sequence ID" value="Gr19_v10_g1619.t1"/>
    <property type="gene ID" value="Gr19_v10_g1619"/>
</dbReference>
<dbReference type="Proteomes" id="UP000887572">
    <property type="component" value="Unplaced"/>
</dbReference>
<keyword evidence="4" id="KW-1185">Reference proteome</keyword>
<reference evidence="5" key="1">
    <citation type="submission" date="2022-11" db="UniProtKB">
        <authorList>
            <consortium name="WormBaseParasite"/>
        </authorList>
    </citation>
    <scope>IDENTIFICATION</scope>
</reference>
<feature type="compositionally biased region" description="Acidic residues" evidence="2">
    <location>
        <begin position="43"/>
        <end position="55"/>
    </location>
</feature>
<keyword evidence="1" id="KW-0175">Coiled coil</keyword>
<keyword evidence="3" id="KW-0812">Transmembrane</keyword>
<feature type="coiled-coil region" evidence="1">
    <location>
        <begin position="67"/>
        <end position="177"/>
    </location>
</feature>